<accession>A0A4Y2J240</accession>
<comment type="caution">
    <text evidence="1">The sequence shown here is derived from an EMBL/GenBank/DDBJ whole genome shotgun (WGS) entry which is preliminary data.</text>
</comment>
<keyword evidence="2" id="KW-1185">Reference proteome</keyword>
<gene>
    <name evidence="1" type="ORF">AVEN_157084_1</name>
</gene>
<dbReference type="Proteomes" id="UP000499080">
    <property type="component" value="Unassembled WGS sequence"/>
</dbReference>
<protein>
    <submittedName>
        <fullName evidence="1">Uncharacterized protein</fullName>
    </submittedName>
</protein>
<proteinExistence type="predicted"/>
<evidence type="ECO:0000313" key="2">
    <source>
        <dbReference type="Proteomes" id="UP000499080"/>
    </source>
</evidence>
<evidence type="ECO:0000313" key="1">
    <source>
        <dbReference type="EMBL" id="GBM84281.1"/>
    </source>
</evidence>
<reference evidence="1 2" key="1">
    <citation type="journal article" date="2019" name="Sci. Rep.">
        <title>Orb-weaving spider Araneus ventricosus genome elucidates the spidroin gene catalogue.</title>
        <authorList>
            <person name="Kono N."/>
            <person name="Nakamura H."/>
            <person name="Ohtoshi R."/>
            <person name="Moran D.A.P."/>
            <person name="Shinohara A."/>
            <person name="Yoshida Y."/>
            <person name="Fujiwara M."/>
            <person name="Mori M."/>
            <person name="Tomita M."/>
            <person name="Arakawa K."/>
        </authorList>
    </citation>
    <scope>NUCLEOTIDE SEQUENCE [LARGE SCALE GENOMIC DNA]</scope>
</reference>
<organism evidence="1 2">
    <name type="scientific">Araneus ventricosus</name>
    <name type="common">Orbweaver spider</name>
    <name type="synonym">Epeira ventricosa</name>
    <dbReference type="NCBI Taxonomy" id="182803"/>
    <lineage>
        <taxon>Eukaryota</taxon>
        <taxon>Metazoa</taxon>
        <taxon>Ecdysozoa</taxon>
        <taxon>Arthropoda</taxon>
        <taxon>Chelicerata</taxon>
        <taxon>Arachnida</taxon>
        <taxon>Araneae</taxon>
        <taxon>Araneomorphae</taxon>
        <taxon>Entelegynae</taxon>
        <taxon>Araneoidea</taxon>
        <taxon>Araneidae</taxon>
        <taxon>Araneus</taxon>
    </lineage>
</organism>
<name>A0A4Y2J240_ARAVE</name>
<dbReference type="EMBL" id="BGPR01003146">
    <property type="protein sequence ID" value="GBM84281.1"/>
    <property type="molecule type" value="Genomic_DNA"/>
</dbReference>
<sequence>MSVCRKFYSRERERVATSTGRLRGIDGFDREGDFTPHEDVNIIQNIVINFSFSSHKSINSPIPGTSTCETAVSPEVVQILLFLGPQLVKQLFLQRLCKFSYFSDLN</sequence>
<dbReference type="AlphaFoldDB" id="A0A4Y2J240"/>